<reference evidence="2 3" key="1">
    <citation type="submission" date="2024-01" db="EMBL/GenBank/DDBJ databases">
        <title>The complete chloroplast genome sequence of Lithospermum erythrorhizon: insights into the phylogenetic relationship among Boraginaceae species and the maternal lineages of purple gromwells.</title>
        <authorList>
            <person name="Okada T."/>
            <person name="Watanabe K."/>
        </authorList>
    </citation>
    <scope>NUCLEOTIDE SEQUENCE [LARGE SCALE GENOMIC DNA]</scope>
</reference>
<evidence type="ECO:0000313" key="2">
    <source>
        <dbReference type="EMBL" id="GAA0169276.1"/>
    </source>
</evidence>
<dbReference type="EMBL" id="BAABME010006777">
    <property type="protein sequence ID" value="GAA0169276.1"/>
    <property type="molecule type" value="Genomic_DNA"/>
</dbReference>
<feature type="compositionally biased region" description="Basic and acidic residues" evidence="1">
    <location>
        <begin position="54"/>
        <end position="70"/>
    </location>
</feature>
<dbReference type="Proteomes" id="UP001454036">
    <property type="component" value="Unassembled WGS sequence"/>
</dbReference>
<sequence>MELTIAANKREGRSTSTAYKTKFEESVTAPSPIITSNSFHVFPHALNMYTQCSEERGAEYDQSSRNKRSMETNSDTLPGTEGQSS</sequence>
<name>A0AAV3R1M3_LITER</name>
<evidence type="ECO:0000256" key="1">
    <source>
        <dbReference type="SAM" id="MobiDB-lite"/>
    </source>
</evidence>
<dbReference type="AlphaFoldDB" id="A0AAV3R1M3"/>
<comment type="caution">
    <text evidence="2">The sequence shown here is derived from an EMBL/GenBank/DDBJ whole genome shotgun (WGS) entry which is preliminary data.</text>
</comment>
<keyword evidence="3" id="KW-1185">Reference proteome</keyword>
<proteinExistence type="predicted"/>
<evidence type="ECO:0000313" key="3">
    <source>
        <dbReference type="Proteomes" id="UP001454036"/>
    </source>
</evidence>
<gene>
    <name evidence="2" type="ORF">LIER_23799</name>
</gene>
<organism evidence="2 3">
    <name type="scientific">Lithospermum erythrorhizon</name>
    <name type="common">Purple gromwell</name>
    <name type="synonym">Lithospermum officinale var. erythrorhizon</name>
    <dbReference type="NCBI Taxonomy" id="34254"/>
    <lineage>
        <taxon>Eukaryota</taxon>
        <taxon>Viridiplantae</taxon>
        <taxon>Streptophyta</taxon>
        <taxon>Embryophyta</taxon>
        <taxon>Tracheophyta</taxon>
        <taxon>Spermatophyta</taxon>
        <taxon>Magnoliopsida</taxon>
        <taxon>eudicotyledons</taxon>
        <taxon>Gunneridae</taxon>
        <taxon>Pentapetalae</taxon>
        <taxon>asterids</taxon>
        <taxon>lamiids</taxon>
        <taxon>Boraginales</taxon>
        <taxon>Boraginaceae</taxon>
        <taxon>Boraginoideae</taxon>
        <taxon>Lithospermeae</taxon>
        <taxon>Lithospermum</taxon>
    </lineage>
</organism>
<protein>
    <submittedName>
        <fullName evidence="2">Uncharacterized protein</fullName>
    </submittedName>
</protein>
<feature type="compositionally biased region" description="Polar residues" evidence="1">
    <location>
        <begin position="71"/>
        <end position="85"/>
    </location>
</feature>
<feature type="region of interest" description="Disordered" evidence="1">
    <location>
        <begin position="54"/>
        <end position="85"/>
    </location>
</feature>
<accession>A0AAV3R1M3</accession>